<dbReference type="AlphaFoldDB" id="A0A2S8F5L3"/>
<sequence length="72" mass="8704">MAEFIHLKTEDGEVYMVNLDHVHHVHENPNTKKVYIKMINRAGKEDLTFIVGETQRREIIKFFEWKCLNRDF</sequence>
<reference evidence="1 2" key="1">
    <citation type="submission" date="2018-02" db="EMBL/GenBank/DDBJ databases">
        <title>Comparative genomes isolates from brazilian mangrove.</title>
        <authorList>
            <person name="Araujo J.E."/>
            <person name="Taketani R.G."/>
            <person name="Silva M.C.P."/>
            <person name="Loureco M.V."/>
            <person name="Andreote F.D."/>
        </authorList>
    </citation>
    <scope>NUCLEOTIDE SEQUENCE [LARGE SCALE GENOMIC DNA]</scope>
    <source>
        <strain evidence="1 2">HEX-2 MGV</strain>
    </source>
</reference>
<organism evidence="1 2">
    <name type="scientific">Blastopirellula marina</name>
    <dbReference type="NCBI Taxonomy" id="124"/>
    <lineage>
        <taxon>Bacteria</taxon>
        <taxon>Pseudomonadati</taxon>
        <taxon>Planctomycetota</taxon>
        <taxon>Planctomycetia</taxon>
        <taxon>Pirellulales</taxon>
        <taxon>Pirellulaceae</taxon>
        <taxon>Blastopirellula</taxon>
    </lineage>
</organism>
<comment type="caution">
    <text evidence="1">The sequence shown here is derived from an EMBL/GenBank/DDBJ whole genome shotgun (WGS) entry which is preliminary data.</text>
</comment>
<evidence type="ECO:0000313" key="1">
    <source>
        <dbReference type="EMBL" id="PQO27452.1"/>
    </source>
</evidence>
<evidence type="ECO:0000313" key="2">
    <source>
        <dbReference type="Proteomes" id="UP000240009"/>
    </source>
</evidence>
<name>A0A2S8F5L3_9BACT</name>
<dbReference type="EMBL" id="PUIA01000057">
    <property type="protein sequence ID" value="PQO27452.1"/>
    <property type="molecule type" value="Genomic_DNA"/>
</dbReference>
<dbReference type="RefSeq" id="WP_105356208.1">
    <property type="nucleotide sequence ID" value="NZ_PUIA01000057.1"/>
</dbReference>
<accession>A0A2S8F5L3</accession>
<dbReference type="Proteomes" id="UP000240009">
    <property type="component" value="Unassembled WGS sequence"/>
</dbReference>
<proteinExistence type="predicted"/>
<gene>
    <name evidence="1" type="ORF">C5Y96_18110</name>
</gene>
<protein>
    <submittedName>
        <fullName evidence="1">Uncharacterized protein</fullName>
    </submittedName>
</protein>